<dbReference type="InterPro" id="IPR009057">
    <property type="entry name" value="Homeodomain-like_sf"/>
</dbReference>
<feature type="DNA-binding region" description="H-T-H motif" evidence="3">
    <location>
        <begin position="38"/>
        <end position="57"/>
    </location>
</feature>
<evidence type="ECO:0000256" key="1">
    <source>
        <dbReference type="ARBA" id="ARBA00023054"/>
    </source>
</evidence>
<dbReference type="Gene3D" id="1.10.357.10">
    <property type="entry name" value="Tetracycline Repressor, domain 2"/>
    <property type="match status" value="1"/>
</dbReference>
<feature type="domain" description="HTH tetR-type" evidence="4">
    <location>
        <begin position="15"/>
        <end position="75"/>
    </location>
</feature>
<dbReference type="InterPro" id="IPR001647">
    <property type="entry name" value="HTH_TetR"/>
</dbReference>
<accession>A0ABR9IJ44</accession>
<dbReference type="PRINTS" id="PR00455">
    <property type="entry name" value="HTHTETR"/>
</dbReference>
<dbReference type="Pfam" id="PF00440">
    <property type="entry name" value="TetR_N"/>
    <property type="match status" value="1"/>
</dbReference>
<dbReference type="SUPFAM" id="SSF46689">
    <property type="entry name" value="Homeodomain-like"/>
    <property type="match status" value="1"/>
</dbReference>
<organism evidence="5 6">
    <name type="scientific">Rhizobium viscosum</name>
    <name type="common">Arthrobacter viscosus</name>
    <dbReference type="NCBI Taxonomy" id="1673"/>
    <lineage>
        <taxon>Bacteria</taxon>
        <taxon>Pseudomonadati</taxon>
        <taxon>Pseudomonadota</taxon>
        <taxon>Alphaproteobacteria</taxon>
        <taxon>Hyphomicrobiales</taxon>
        <taxon>Rhizobiaceae</taxon>
        <taxon>Rhizobium/Agrobacterium group</taxon>
        <taxon>Rhizobium</taxon>
    </lineage>
</organism>
<dbReference type="Proteomes" id="UP000620262">
    <property type="component" value="Unassembled WGS sequence"/>
</dbReference>
<evidence type="ECO:0000256" key="3">
    <source>
        <dbReference type="PROSITE-ProRule" id="PRU00335"/>
    </source>
</evidence>
<keyword evidence="6" id="KW-1185">Reference proteome</keyword>
<dbReference type="PANTHER" id="PTHR30055:SF183">
    <property type="entry name" value="NUCLEOID OCCLUSION FACTOR SLMA"/>
    <property type="match status" value="1"/>
</dbReference>
<evidence type="ECO:0000259" key="4">
    <source>
        <dbReference type="PROSITE" id="PS50977"/>
    </source>
</evidence>
<protein>
    <submittedName>
        <fullName evidence="5">AcrR family transcriptional regulator</fullName>
    </submittedName>
</protein>
<reference evidence="5 6" key="1">
    <citation type="submission" date="2020-10" db="EMBL/GenBank/DDBJ databases">
        <title>Sequencing the genomes of 1000 actinobacteria strains.</title>
        <authorList>
            <person name="Klenk H.-P."/>
        </authorList>
    </citation>
    <scope>NUCLEOTIDE SEQUENCE [LARGE SCALE GENOMIC DNA]</scope>
    <source>
        <strain evidence="5 6">DSM 7307</strain>
    </source>
</reference>
<gene>
    <name evidence="5" type="ORF">H4W29_000386</name>
</gene>
<name>A0ABR9IJ44_RHIVS</name>
<dbReference type="EMBL" id="JADBEC010000001">
    <property type="protein sequence ID" value="MBE1503205.1"/>
    <property type="molecule type" value="Genomic_DNA"/>
</dbReference>
<dbReference type="PROSITE" id="PS01081">
    <property type="entry name" value="HTH_TETR_1"/>
    <property type="match status" value="1"/>
</dbReference>
<evidence type="ECO:0000256" key="2">
    <source>
        <dbReference type="ARBA" id="ARBA00023125"/>
    </source>
</evidence>
<evidence type="ECO:0000313" key="6">
    <source>
        <dbReference type="Proteomes" id="UP000620262"/>
    </source>
</evidence>
<sequence length="198" mass="21850">MTSRVAGRPRTKPAEERRDDLMLVAERLFLDKGVEHTTIEEITQGAAVSKGAFYLHFSSKADVIEALRTRFVQKLLNGIVEEVGKQHKGDWNGKLTAWAKACAVGYLDAARLHNLVFAAAPPPSREGLTSNILIDSLQQLLAAGCREGAWSLREPAFTAIFLFNALHGVVNQNAIGDDAAERTKLLRNIEESVLRFVR</sequence>
<evidence type="ECO:0000313" key="5">
    <source>
        <dbReference type="EMBL" id="MBE1503205.1"/>
    </source>
</evidence>
<dbReference type="InterPro" id="IPR023772">
    <property type="entry name" value="DNA-bd_HTH_TetR-type_CS"/>
</dbReference>
<dbReference type="PANTHER" id="PTHR30055">
    <property type="entry name" value="HTH-TYPE TRANSCRIPTIONAL REGULATOR RUTR"/>
    <property type="match status" value="1"/>
</dbReference>
<keyword evidence="2 3" id="KW-0238">DNA-binding</keyword>
<comment type="caution">
    <text evidence="5">The sequence shown here is derived from an EMBL/GenBank/DDBJ whole genome shotgun (WGS) entry which is preliminary data.</text>
</comment>
<proteinExistence type="predicted"/>
<dbReference type="RefSeq" id="WP_192727423.1">
    <property type="nucleotide sequence ID" value="NZ_BAAAVL010000003.1"/>
</dbReference>
<dbReference type="InterPro" id="IPR050109">
    <property type="entry name" value="HTH-type_TetR-like_transc_reg"/>
</dbReference>
<dbReference type="PROSITE" id="PS50977">
    <property type="entry name" value="HTH_TETR_2"/>
    <property type="match status" value="1"/>
</dbReference>
<keyword evidence="1" id="KW-0175">Coiled coil</keyword>